<evidence type="ECO:0000256" key="1">
    <source>
        <dbReference type="ARBA" id="ARBA00006484"/>
    </source>
</evidence>
<dbReference type="Proteomes" id="UP000570166">
    <property type="component" value="Unassembled WGS sequence"/>
</dbReference>
<name>A0A838L896_9SPHN</name>
<evidence type="ECO:0000256" key="2">
    <source>
        <dbReference type="ARBA" id="ARBA00023002"/>
    </source>
</evidence>
<dbReference type="InterPro" id="IPR020904">
    <property type="entry name" value="Sc_DH/Rdtase_CS"/>
</dbReference>
<reference evidence="3 4" key="1">
    <citation type="submission" date="2020-07" db="EMBL/GenBank/DDBJ databases">
        <authorList>
            <person name="Sun Q."/>
        </authorList>
    </citation>
    <scope>NUCLEOTIDE SEQUENCE [LARGE SCALE GENOMIC DNA]</scope>
    <source>
        <strain evidence="3 4">CGMCC 1.13654</strain>
    </source>
</reference>
<evidence type="ECO:0000313" key="4">
    <source>
        <dbReference type="Proteomes" id="UP000570166"/>
    </source>
</evidence>
<dbReference type="SUPFAM" id="SSF51735">
    <property type="entry name" value="NAD(P)-binding Rossmann-fold domains"/>
    <property type="match status" value="1"/>
</dbReference>
<comment type="similarity">
    <text evidence="1">Belongs to the short-chain dehydrogenases/reductases (SDR) family.</text>
</comment>
<dbReference type="PRINTS" id="PR00081">
    <property type="entry name" value="GDHRDH"/>
</dbReference>
<dbReference type="PANTHER" id="PTHR43477:SF1">
    <property type="entry name" value="DIHYDROANTICAPSIN 7-DEHYDROGENASE"/>
    <property type="match status" value="1"/>
</dbReference>
<dbReference type="InterPro" id="IPR002347">
    <property type="entry name" value="SDR_fam"/>
</dbReference>
<organism evidence="3 4">
    <name type="scientific">Sphingomonas chungangi</name>
    <dbReference type="NCBI Taxonomy" id="2683589"/>
    <lineage>
        <taxon>Bacteria</taxon>
        <taxon>Pseudomonadati</taxon>
        <taxon>Pseudomonadota</taxon>
        <taxon>Alphaproteobacteria</taxon>
        <taxon>Sphingomonadales</taxon>
        <taxon>Sphingomonadaceae</taxon>
        <taxon>Sphingomonas</taxon>
    </lineage>
</organism>
<keyword evidence="4" id="KW-1185">Reference proteome</keyword>
<dbReference type="AlphaFoldDB" id="A0A838L896"/>
<protein>
    <submittedName>
        <fullName evidence="3">SDR family oxidoreductase</fullName>
    </submittedName>
</protein>
<dbReference type="RefSeq" id="WP_160363557.1">
    <property type="nucleotide sequence ID" value="NZ_JACEIB010000003.1"/>
</dbReference>
<dbReference type="GO" id="GO:0016491">
    <property type="term" value="F:oxidoreductase activity"/>
    <property type="evidence" value="ECO:0007669"/>
    <property type="project" value="UniProtKB-KW"/>
</dbReference>
<dbReference type="PANTHER" id="PTHR43477">
    <property type="entry name" value="DIHYDROANTICAPSIN 7-DEHYDROGENASE"/>
    <property type="match status" value="1"/>
</dbReference>
<dbReference type="Pfam" id="PF13561">
    <property type="entry name" value="adh_short_C2"/>
    <property type="match status" value="1"/>
</dbReference>
<dbReference type="InterPro" id="IPR051122">
    <property type="entry name" value="SDR_DHRS6-like"/>
</dbReference>
<comment type="caution">
    <text evidence="3">The sequence shown here is derived from an EMBL/GenBank/DDBJ whole genome shotgun (WGS) entry which is preliminary data.</text>
</comment>
<dbReference type="EMBL" id="JACEIB010000003">
    <property type="protein sequence ID" value="MBA2933758.1"/>
    <property type="molecule type" value="Genomic_DNA"/>
</dbReference>
<gene>
    <name evidence="3" type="ORF">HZF05_06555</name>
</gene>
<dbReference type="CDD" id="cd05233">
    <property type="entry name" value="SDR_c"/>
    <property type="match status" value="1"/>
</dbReference>
<dbReference type="FunFam" id="3.40.50.720:FF:000084">
    <property type="entry name" value="Short-chain dehydrogenase reductase"/>
    <property type="match status" value="1"/>
</dbReference>
<dbReference type="PRINTS" id="PR00080">
    <property type="entry name" value="SDRFAMILY"/>
</dbReference>
<dbReference type="InterPro" id="IPR036291">
    <property type="entry name" value="NAD(P)-bd_dom_sf"/>
</dbReference>
<dbReference type="Gene3D" id="3.40.50.720">
    <property type="entry name" value="NAD(P)-binding Rossmann-like Domain"/>
    <property type="match status" value="1"/>
</dbReference>
<sequence length="245" mass="25615">MGELAGKVALITGAARGLGWAMAEIFHREGASVMASDVLVDQGLALAGTYDERMAFIEHDVTSEAQWAAAVEKTVGTYGKLDILVNNAGLHGVHPFEATTPELWDHLLRVMTTGPFLGVRVALPYLLESGEAAIVNIASTNAIGGMAQTSAYTAAKHGVLGFSRSLALEYIGRGIRVNAVCPGGMETAMLHEAFGNQIETFGAQLPIGRLADPREVAEMVCFLASARASYVVGATIVVDGGLTVG</sequence>
<dbReference type="PROSITE" id="PS00061">
    <property type="entry name" value="ADH_SHORT"/>
    <property type="match status" value="1"/>
</dbReference>
<proteinExistence type="inferred from homology"/>
<keyword evidence="2" id="KW-0560">Oxidoreductase</keyword>
<accession>A0A838L896</accession>
<evidence type="ECO:0000313" key="3">
    <source>
        <dbReference type="EMBL" id="MBA2933758.1"/>
    </source>
</evidence>